<dbReference type="Pfam" id="PF11391">
    <property type="entry name" value="DUF2798"/>
    <property type="match status" value="1"/>
</dbReference>
<comment type="caution">
    <text evidence="2">The sequence shown here is derived from an EMBL/GenBank/DDBJ whole genome shotgun (WGS) entry which is preliminary data.</text>
</comment>
<keyword evidence="3" id="KW-1185">Reference proteome</keyword>
<keyword evidence="1" id="KW-1133">Transmembrane helix</keyword>
<feature type="transmembrane region" description="Helical" evidence="1">
    <location>
        <begin position="42"/>
        <end position="62"/>
    </location>
</feature>
<evidence type="ECO:0000313" key="2">
    <source>
        <dbReference type="EMBL" id="GAA5097865.1"/>
    </source>
</evidence>
<evidence type="ECO:0008006" key="4">
    <source>
        <dbReference type="Google" id="ProtNLM"/>
    </source>
</evidence>
<dbReference type="RefSeq" id="WP_077925222.1">
    <property type="nucleotide sequence ID" value="NZ_BAABKE010000003.1"/>
</dbReference>
<name>A0ABP9MJW9_9GAMM</name>
<reference evidence="3" key="1">
    <citation type="journal article" date="2019" name="Int. J. Syst. Evol. Microbiol.">
        <title>The Global Catalogue of Microorganisms (GCM) 10K type strain sequencing project: providing services to taxonomists for standard genome sequencing and annotation.</title>
        <authorList>
            <consortium name="The Broad Institute Genomics Platform"/>
            <consortium name="The Broad Institute Genome Sequencing Center for Infectious Disease"/>
            <person name="Wu L."/>
            <person name="Ma J."/>
        </authorList>
    </citation>
    <scope>NUCLEOTIDE SEQUENCE [LARGE SCALE GENOMIC DNA]</scope>
    <source>
        <strain evidence="3">JCM 18424</strain>
    </source>
</reference>
<gene>
    <name evidence="2" type="ORF">GCM10023338_09660</name>
</gene>
<keyword evidence="1" id="KW-0812">Transmembrane</keyword>
<evidence type="ECO:0000256" key="1">
    <source>
        <dbReference type="SAM" id="Phobius"/>
    </source>
</evidence>
<sequence>MPKFSLYYVIYSVIVSFCMSFIMSGTVTFISIGANGHFFSTWLLKSFPLSYMIALPIALFVIPTLSLPAKKIADYIALRLAK</sequence>
<dbReference type="Proteomes" id="UP001500631">
    <property type="component" value="Unassembled WGS sequence"/>
</dbReference>
<keyword evidence="1" id="KW-0472">Membrane</keyword>
<dbReference type="InterPro" id="IPR021529">
    <property type="entry name" value="DUF2798"/>
</dbReference>
<evidence type="ECO:0000313" key="3">
    <source>
        <dbReference type="Proteomes" id="UP001500631"/>
    </source>
</evidence>
<proteinExistence type="predicted"/>
<dbReference type="EMBL" id="BAABKE010000003">
    <property type="protein sequence ID" value="GAA5097865.1"/>
    <property type="molecule type" value="Genomic_DNA"/>
</dbReference>
<accession>A0ABP9MJW9</accession>
<organism evidence="2 3">
    <name type="scientific">Wohlfahrtiimonas larvae</name>
    <dbReference type="NCBI Taxonomy" id="1157986"/>
    <lineage>
        <taxon>Bacteria</taxon>
        <taxon>Pseudomonadati</taxon>
        <taxon>Pseudomonadota</taxon>
        <taxon>Gammaproteobacteria</taxon>
        <taxon>Cardiobacteriales</taxon>
        <taxon>Ignatzschineriaceae</taxon>
        <taxon>Wohlfahrtiimonas</taxon>
    </lineage>
</organism>
<protein>
    <recommendedName>
        <fullName evidence="4">DUF2798 domain-containing protein</fullName>
    </recommendedName>
</protein>
<feature type="transmembrane region" description="Helical" evidence="1">
    <location>
        <begin position="6"/>
        <end position="30"/>
    </location>
</feature>